<evidence type="ECO:0000256" key="8">
    <source>
        <dbReference type="ARBA" id="ARBA00022989"/>
    </source>
</evidence>
<keyword evidence="9 12" id="KW-0811">Translocation</keyword>
<dbReference type="Pfam" id="PF02466">
    <property type="entry name" value="Tim17"/>
    <property type="match status" value="1"/>
</dbReference>
<dbReference type="GO" id="GO:0008320">
    <property type="term" value="F:protein transmembrane transporter activity"/>
    <property type="evidence" value="ECO:0007669"/>
    <property type="project" value="InterPro"/>
</dbReference>
<dbReference type="EMBL" id="CP115611">
    <property type="protein sequence ID" value="WBW71899.1"/>
    <property type="molecule type" value="Genomic_DNA"/>
</dbReference>
<comment type="subunit">
    <text evidence="12">Component of the TIM23 complex, at least composed of TIM23, TIM17, TIM50 and TIM21.</text>
</comment>
<evidence type="ECO:0000256" key="12">
    <source>
        <dbReference type="RuleBase" id="RU364008"/>
    </source>
</evidence>
<keyword evidence="10 12" id="KW-0496">Mitochondrion</keyword>
<feature type="transmembrane region" description="Helical" evidence="12">
    <location>
        <begin position="115"/>
        <end position="133"/>
    </location>
</feature>
<keyword evidence="14" id="KW-1185">Reference proteome</keyword>
<reference evidence="13 14" key="1">
    <citation type="journal article" date="2023" name="G3 (Bethesda)">
        <title>A high-quality reference genome for the fission yeast Schizosaccharomyces osmophilus.</title>
        <authorList>
            <person name="Jia G.S."/>
            <person name="Zhang W.C."/>
            <person name="Liang Y."/>
            <person name="Liu X.H."/>
            <person name="Rhind N."/>
            <person name="Pidoux A."/>
            <person name="Brysch-Herzberg M."/>
            <person name="Du L.L."/>
        </authorList>
    </citation>
    <scope>NUCLEOTIDE SEQUENCE [LARGE SCALE GENOMIC DNA]</scope>
    <source>
        <strain evidence="13 14">CBS 15793</strain>
    </source>
</reference>
<evidence type="ECO:0000256" key="9">
    <source>
        <dbReference type="ARBA" id="ARBA00023010"/>
    </source>
</evidence>
<dbReference type="PANTHER" id="PTHR10485">
    <property type="entry name" value="MITOCHONDRIAL IMPORT INNER MEMBRANE TRANSLOCASE SUBUNIT TIM-17"/>
    <property type="match status" value="1"/>
</dbReference>
<evidence type="ECO:0000256" key="11">
    <source>
        <dbReference type="ARBA" id="ARBA00023136"/>
    </source>
</evidence>
<evidence type="ECO:0000256" key="3">
    <source>
        <dbReference type="ARBA" id="ARBA00008444"/>
    </source>
</evidence>
<protein>
    <recommendedName>
        <fullName evidence="12">Mitochondrial import inner membrane translocase subunit TIM17</fullName>
    </recommendedName>
</protein>
<dbReference type="InterPro" id="IPR005678">
    <property type="entry name" value="Tim17"/>
</dbReference>
<evidence type="ECO:0000256" key="1">
    <source>
        <dbReference type="ARBA" id="ARBA00002959"/>
    </source>
</evidence>
<name>A0AAF0AVF5_9SCHI</name>
<keyword evidence="6 12" id="KW-0999">Mitochondrion inner membrane</keyword>
<organism evidence="13 14">
    <name type="scientific">Schizosaccharomyces osmophilus</name>
    <dbReference type="NCBI Taxonomy" id="2545709"/>
    <lineage>
        <taxon>Eukaryota</taxon>
        <taxon>Fungi</taxon>
        <taxon>Dikarya</taxon>
        <taxon>Ascomycota</taxon>
        <taxon>Taphrinomycotina</taxon>
        <taxon>Schizosaccharomycetes</taxon>
        <taxon>Schizosaccharomycetales</taxon>
        <taxon>Schizosaccharomycetaceae</taxon>
        <taxon>Schizosaccharomyces</taxon>
    </lineage>
</organism>
<evidence type="ECO:0000313" key="13">
    <source>
        <dbReference type="EMBL" id="WBW71899.1"/>
    </source>
</evidence>
<dbReference type="GO" id="GO:0030150">
    <property type="term" value="P:protein import into mitochondrial matrix"/>
    <property type="evidence" value="ECO:0007669"/>
    <property type="project" value="InterPro"/>
</dbReference>
<dbReference type="GO" id="GO:0005744">
    <property type="term" value="C:TIM23 mitochondrial import inner membrane translocase complex"/>
    <property type="evidence" value="ECO:0007669"/>
    <property type="project" value="InterPro"/>
</dbReference>
<dbReference type="KEGG" id="som:SOMG_01951"/>
<gene>
    <name evidence="13" type="primary">tim17</name>
    <name evidence="13" type="ORF">SOMG_01951</name>
</gene>
<comment type="subcellular location">
    <subcellularLocation>
        <location evidence="2 12">Mitochondrion inner membrane</location>
        <topology evidence="2 12">Multi-pass membrane protein</topology>
    </subcellularLocation>
</comment>
<sequence>MASADHTRDPCPYVVLNDFGAAFSMGTIGGAIWHSIKGWRNSPAGEKRISAITAAKTRAPVLGGNFGVWGGLFSTFDCAVKGVRRKEDPYNAIIAGFFTGGALAIRGGWRATRNGAIGCACILAVFEGLGIALNRMQAEANRPVAPVLPEPASSSSSAPAGAAI</sequence>
<dbReference type="Proteomes" id="UP001212411">
    <property type="component" value="Chromosome 1"/>
</dbReference>
<comment type="function">
    <text evidence="1 12">Essential component of the TIM23 complex, a complex that mediates the translocation of transit peptide-containing proteins across the mitochondrial inner membrane.</text>
</comment>
<feature type="transmembrane region" description="Helical" evidence="12">
    <location>
        <begin position="90"/>
        <end position="109"/>
    </location>
</feature>
<evidence type="ECO:0000256" key="2">
    <source>
        <dbReference type="ARBA" id="ARBA00004448"/>
    </source>
</evidence>
<comment type="similarity">
    <text evidence="3 12">Belongs to the Tim17/Tim22/Tim23 family.</text>
</comment>
<accession>A0AAF0AVF5</accession>
<keyword evidence="5 12" id="KW-0812">Transmembrane</keyword>
<keyword evidence="8 12" id="KW-1133">Transmembrane helix</keyword>
<evidence type="ECO:0000256" key="7">
    <source>
        <dbReference type="ARBA" id="ARBA00022927"/>
    </source>
</evidence>
<keyword evidence="11 12" id="KW-0472">Membrane</keyword>
<dbReference type="RefSeq" id="XP_056036142.1">
    <property type="nucleotide sequence ID" value="XM_056180744.1"/>
</dbReference>
<evidence type="ECO:0000256" key="6">
    <source>
        <dbReference type="ARBA" id="ARBA00022792"/>
    </source>
</evidence>
<dbReference type="NCBIfam" id="TIGR00980">
    <property type="entry name" value="3a0801so1tim17"/>
    <property type="match status" value="1"/>
</dbReference>
<keyword evidence="7 12" id="KW-0653">Protein transport</keyword>
<evidence type="ECO:0000256" key="5">
    <source>
        <dbReference type="ARBA" id="ARBA00022692"/>
    </source>
</evidence>
<keyword evidence="4 12" id="KW-0813">Transport</keyword>
<evidence type="ECO:0000256" key="4">
    <source>
        <dbReference type="ARBA" id="ARBA00022448"/>
    </source>
</evidence>
<proteinExistence type="inferred from homology"/>
<dbReference type="PANTHER" id="PTHR10485:SF0">
    <property type="entry name" value="AT05822P-RELATED"/>
    <property type="match status" value="1"/>
</dbReference>
<evidence type="ECO:0000256" key="10">
    <source>
        <dbReference type="ARBA" id="ARBA00023128"/>
    </source>
</evidence>
<dbReference type="GeneID" id="80875433"/>
<dbReference type="AlphaFoldDB" id="A0AAF0AVF5"/>
<evidence type="ECO:0000313" key="14">
    <source>
        <dbReference type="Proteomes" id="UP001212411"/>
    </source>
</evidence>